<keyword evidence="3" id="KW-1185">Reference proteome</keyword>
<feature type="region of interest" description="Disordered" evidence="1">
    <location>
        <begin position="1"/>
        <end position="89"/>
    </location>
</feature>
<evidence type="ECO:0000313" key="2">
    <source>
        <dbReference type="EMBL" id="KAJ8888388.1"/>
    </source>
</evidence>
<evidence type="ECO:0000313" key="3">
    <source>
        <dbReference type="Proteomes" id="UP001159363"/>
    </source>
</evidence>
<accession>A0ABQ9HVH4</accession>
<feature type="compositionally biased region" description="Basic and acidic residues" evidence="1">
    <location>
        <begin position="264"/>
        <end position="284"/>
    </location>
</feature>
<evidence type="ECO:0000256" key="1">
    <source>
        <dbReference type="SAM" id="MobiDB-lite"/>
    </source>
</evidence>
<dbReference type="Proteomes" id="UP001159363">
    <property type="component" value="Chromosome 3"/>
</dbReference>
<organism evidence="2 3">
    <name type="scientific">Dryococelus australis</name>
    <dbReference type="NCBI Taxonomy" id="614101"/>
    <lineage>
        <taxon>Eukaryota</taxon>
        <taxon>Metazoa</taxon>
        <taxon>Ecdysozoa</taxon>
        <taxon>Arthropoda</taxon>
        <taxon>Hexapoda</taxon>
        <taxon>Insecta</taxon>
        <taxon>Pterygota</taxon>
        <taxon>Neoptera</taxon>
        <taxon>Polyneoptera</taxon>
        <taxon>Phasmatodea</taxon>
        <taxon>Verophasmatodea</taxon>
        <taxon>Anareolatae</taxon>
        <taxon>Phasmatidae</taxon>
        <taxon>Eurycanthinae</taxon>
        <taxon>Dryococelus</taxon>
    </lineage>
</organism>
<protein>
    <submittedName>
        <fullName evidence="2">Uncharacterized protein</fullName>
    </submittedName>
</protein>
<reference evidence="2 3" key="1">
    <citation type="submission" date="2023-02" db="EMBL/GenBank/DDBJ databases">
        <title>LHISI_Scaffold_Assembly.</title>
        <authorList>
            <person name="Stuart O.P."/>
            <person name="Cleave R."/>
            <person name="Magrath M.J.L."/>
            <person name="Mikheyev A.S."/>
        </authorList>
    </citation>
    <scope>NUCLEOTIDE SEQUENCE [LARGE SCALE GENOMIC DNA]</scope>
    <source>
        <strain evidence="2">Daus_M_001</strain>
        <tissue evidence="2">Leg muscle</tissue>
    </source>
</reference>
<dbReference type="EMBL" id="JARBHB010000003">
    <property type="protein sequence ID" value="KAJ8888388.1"/>
    <property type="molecule type" value="Genomic_DNA"/>
</dbReference>
<gene>
    <name evidence="2" type="ORF">PR048_007878</name>
</gene>
<proteinExistence type="predicted"/>
<feature type="compositionally biased region" description="Polar residues" evidence="1">
    <location>
        <begin position="57"/>
        <end position="66"/>
    </location>
</feature>
<comment type="caution">
    <text evidence="2">The sequence shown here is derived from an EMBL/GenBank/DDBJ whole genome shotgun (WGS) entry which is preliminary data.</text>
</comment>
<name>A0ABQ9HVH4_9NEOP</name>
<feature type="region of interest" description="Disordered" evidence="1">
    <location>
        <begin position="244"/>
        <end position="286"/>
    </location>
</feature>
<sequence>MAGEGAKQTSQESCERRSQIGDQPNHAQPMRVIEVSMEQRRNERLGETGDPRENHRPTASSGTIPTCENPELPGRKLNPNRFASSSGQTTIRARTINEFLAPKIISSVCANVLNGNGRLARKRACGAPPCAVVATVENRSQSLGRAGRVFAHARKVFKGGEVGLGRGGRVVIGTSFPYSGSTPPPPERLWKITCQTSSRDEGAALVAAALWRGSQKLLSRAHALQRTLRDAQCTRNCRFGQLLTSRSSKPMRVKRRTYGPSPEFKGERNGRSPRKLPDQRDRPARFPHVKIRGRTRRGLSPVHLVGRRVV</sequence>
<feature type="compositionally biased region" description="Basic and acidic residues" evidence="1">
    <location>
        <begin position="37"/>
        <end position="56"/>
    </location>
</feature>